<evidence type="ECO:0000313" key="3">
    <source>
        <dbReference type="Proteomes" id="UP000051952"/>
    </source>
</evidence>
<evidence type="ECO:0000313" key="2">
    <source>
        <dbReference type="EMBL" id="CUG86821.1"/>
    </source>
</evidence>
<gene>
    <name evidence="2" type="ORF">BSAL_00085</name>
</gene>
<dbReference type="Proteomes" id="UP000051952">
    <property type="component" value="Unassembled WGS sequence"/>
</dbReference>
<feature type="compositionally biased region" description="Basic and acidic residues" evidence="1">
    <location>
        <begin position="366"/>
        <end position="378"/>
    </location>
</feature>
<feature type="region of interest" description="Disordered" evidence="1">
    <location>
        <begin position="366"/>
        <end position="389"/>
    </location>
</feature>
<evidence type="ECO:0000256" key="1">
    <source>
        <dbReference type="SAM" id="MobiDB-lite"/>
    </source>
</evidence>
<reference evidence="3" key="1">
    <citation type="submission" date="2015-09" db="EMBL/GenBank/DDBJ databases">
        <authorList>
            <consortium name="Pathogen Informatics"/>
        </authorList>
    </citation>
    <scope>NUCLEOTIDE SEQUENCE [LARGE SCALE GENOMIC DNA]</scope>
    <source>
        <strain evidence="3">Lake Konstanz</strain>
    </source>
</reference>
<dbReference type="VEuPathDB" id="TriTrypDB:BSAL_00085"/>
<feature type="compositionally biased region" description="Polar residues" evidence="1">
    <location>
        <begin position="444"/>
        <end position="457"/>
    </location>
</feature>
<name>A0A0S4JCC9_BODSA</name>
<protein>
    <recommendedName>
        <fullName evidence="4">Translin-associated factor X-interacting protein 1 N-terminal domain-containing protein</fullName>
    </recommendedName>
</protein>
<proteinExistence type="predicted"/>
<keyword evidence="3" id="KW-1185">Reference proteome</keyword>
<feature type="region of interest" description="Disordered" evidence="1">
    <location>
        <begin position="428"/>
        <end position="491"/>
    </location>
</feature>
<accession>A0A0S4JCC9</accession>
<evidence type="ECO:0008006" key="4">
    <source>
        <dbReference type="Google" id="ProtNLM"/>
    </source>
</evidence>
<sequence length="876" mass="98675">MLPLLGSTPVQHQFERKGRVHTRRALRAEVVRRSVSAMDNFTTTIGSIVDSNRPKGELDVWPGNVYRPTIGFDQRPHSQASAPTRPAVLDHIEGEMRGQLSVLAARFPQFRKAALLLPFHLAIEEGEDPVGVGDDVEIARWWDDAGQPRRPAVVLDPQKSDAYISAAMQGRDIFAADRLNVFRSAAKHLCTEFRTYQGVLRSIFIEYDRYIQFCNEFVLEERSALMNVQDDMIQERTLLLKQIADMRDTLLIAQRRADDADARSIKATGEANEAKRALEESIAKVSLVDKIIADAESDKGILARKLIQAEREVQSLNERLKAPEKKIAALQSQLENKETLLKDISRRYERSCNHLDSLKKQLKEEQEVERQQEEERKASRNRAALGSSRTALTGATAAVLRDANERISALTLKCQLLESQLNTLHQPGRQAPVAGEDLDDNFGAGSSLTDSAISSPRTARRQSPRDASQPLINVKLPSHGNNSMTSGAGKAGPNVVDSAAFMNQLRDVRPEDRMRFCIETVSLLLADLQEARAAADAVSGGYLKHGPVESAMPMRMLNGTEDPLCRFFVGSDPHHPNIFLRSSGRVRNQKFSLMSIKTHIYTFFADCTAMQRQERSVAEKFLEWMRRRYAEDTNAMCFSFFKALSWFPDDMDAYLFQQVLEDKVPEEFWKLPYAIVNRIRELLEKVSFRHGGATVPRAEVHRIVSTELAAWDLLAVEDICGLVTSEEVEWRKLFLTSKGLHEPLLAHKLRKYWLSEVLTFQNELFESMLEDPQSGSGQVTPITLVRALLSIDRNYPEAKVLELVGQLFGDVALEEVQGQEHIPLRDRFTLSSVSIELRPLFAALAAVPLIRSQRKEKRSGGIFGLKQLKVANSERQ</sequence>
<dbReference type="AlphaFoldDB" id="A0A0S4JCC9"/>
<dbReference type="EMBL" id="CYKH01001399">
    <property type="protein sequence ID" value="CUG86821.1"/>
    <property type="molecule type" value="Genomic_DNA"/>
</dbReference>
<organism evidence="2 3">
    <name type="scientific">Bodo saltans</name>
    <name type="common">Flagellated protozoan</name>
    <dbReference type="NCBI Taxonomy" id="75058"/>
    <lineage>
        <taxon>Eukaryota</taxon>
        <taxon>Discoba</taxon>
        <taxon>Euglenozoa</taxon>
        <taxon>Kinetoplastea</taxon>
        <taxon>Metakinetoplastina</taxon>
        <taxon>Eubodonida</taxon>
        <taxon>Bodonidae</taxon>
        <taxon>Bodo</taxon>
    </lineage>
</organism>